<gene>
    <name evidence="1" type="ORF">GCM10023186_41400</name>
</gene>
<proteinExistence type="predicted"/>
<organism evidence="1 2">
    <name type="scientific">Hymenobacter koreensis</name>
    <dbReference type="NCBI Taxonomy" id="1084523"/>
    <lineage>
        <taxon>Bacteria</taxon>
        <taxon>Pseudomonadati</taxon>
        <taxon>Bacteroidota</taxon>
        <taxon>Cytophagia</taxon>
        <taxon>Cytophagales</taxon>
        <taxon>Hymenobacteraceae</taxon>
        <taxon>Hymenobacter</taxon>
    </lineage>
</organism>
<protein>
    <recommendedName>
        <fullName evidence="3">KTSC domain-containing protein</fullName>
    </recommendedName>
</protein>
<name>A0ABP8JJG8_9BACT</name>
<sequence length="302" mass="33288">MLVATITYSNAPEFGAQFATIELRETGYAVVLHFREKRYNCTTQQDEPSLHTFDYAGHLRGAHYSMEELVKLAQAGLDKYAYRAGYRGKMEYTVTEPQQYTVVRRDLVTDEEQVLATATEQDARTRYAQEVQAYKASDVRSNECAAMLVDGSIMLALKDANGNIVAALYSDESSEPVDRYAAKYGQPAPEQLTPEAQQAVNEMSAVLAAISTPNFFGKAIKAVAFACLTVASLASCTVDRMTTYGYGLELTEEQAARFDNGETITVHHFGMCGGFGICENDRETCSTEHYTVSQTTAPTKAR</sequence>
<evidence type="ECO:0000313" key="2">
    <source>
        <dbReference type="Proteomes" id="UP001500454"/>
    </source>
</evidence>
<dbReference type="RefSeq" id="WP_345227335.1">
    <property type="nucleotide sequence ID" value="NZ_BAABHA010000015.1"/>
</dbReference>
<accession>A0ABP8JJG8</accession>
<dbReference type="Proteomes" id="UP001500454">
    <property type="component" value="Unassembled WGS sequence"/>
</dbReference>
<keyword evidence="2" id="KW-1185">Reference proteome</keyword>
<evidence type="ECO:0000313" key="1">
    <source>
        <dbReference type="EMBL" id="GAA4391752.1"/>
    </source>
</evidence>
<dbReference type="EMBL" id="BAABHA010000015">
    <property type="protein sequence ID" value="GAA4391752.1"/>
    <property type="molecule type" value="Genomic_DNA"/>
</dbReference>
<evidence type="ECO:0008006" key="3">
    <source>
        <dbReference type="Google" id="ProtNLM"/>
    </source>
</evidence>
<comment type="caution">
    <text evidence="1">The sequence shown here is derived from an EMBL/GenBank/DDBJ whole genome shotgun (WGS) entry which is preliminary data.</text>
</comment>
<reference evidence="2" key="1">
    <citation type="journal article" date="2019" name="Int. J. Syst. Evol. Microbiol.">
        <title>The Global Catalogue of Microorganisms (GCM) 10K type strain sequencing project: providing services to taxonomists for standard genome sequencing and annotation.</title>
        <authorList>
            <consortium name="The Broad Institute Genomics Platform"/>
            <consortium name="The Broad Institute Genome Sequencing Center for Infectious Disease"/>
            <person name="Wu L."/>
            <person name="Ma J."/>
        </authorList>
    </citation>
    <scope>NUCLEOTIDE SEQUENCE [LARGE SCALE GENOMIC DNA]</scope>
    <source>
        <strain evidence="2">JCM 17924</strain>
    </source>
</reference>